<dbReference type="RefSeq" id="WP_132036601.1">
    <property type="nucleotide sequence ID" value="NZ_QWDN01000005.1"/>
</dbReference>
<evidence type="ECO:0000313" key="3">
    <source>
        <dbReference type="EMBL" id="TCN56621.1"/>
    </source>
</evidence>
<reference evidence="3 5" key="1">
    <citation type="journal article" date="2015" name="Stand. Genomic Sci.">
        <title>Genomic Encyclopedia of Bacterial and Archaeal Type Strains, Phase III: the genomes of soil and plant-associated and newly described type strains.</title>
        <authorList>
            <person name="Whitman W.B."/>
            <person name="Woyke T."/>
            <person name="Klenk H.P."/>
            <person name="Zhou Y."/>
            <person name="Lilburn T.G."/>
            <person name="Beck B.J."/>
            <person name="De Vos P."/>
            <person name="Vandamme P."/>
            <person name="Eisen J.A."/>
            <person name="Garrity G."/>
            <person name="Hugenholtz P."/>
            <person name="Kyrpides N.C."/>
        </authorList>
    </citation>
    <scope>NUCLEOTIDE SEQUENCE [LARGE SCALE GENOMIC DNA]</scope>
    <source>
        <strain evidence="3 5">P5626</strain>
    </source>
</reference>
<keyword evidence="2" id="KW-1133">Transmembrane helix</keyword>
<keyword evidence="5" id="KW-1185">Reference proteome</keyword>
<feature type="compositionally biased region" description="Polar residues" evidence="1">
    <location>
        <begin position="202"/>
        <end position="218"/>
    </location>
</feature>
<gene>
    <name evidence="4" type="ORF">D0809_15915</name>
    <name evidence="3" type="ORF">EV142_105406</name>
</gene>
<feature type="compositionally biased region" description="Low complexity" evidence="1">
    <location>
        <begin position="292"/>
        <end position="308"/>
    </location>
</feature>
<keyword evidence="2" id="KW-0812">Transmembrane</keyword>
<reference evidence="3" key="3">
    <citation type="submission" date="2019-03" db="EMBL/GenBank/DDBJ databases">
        <authorList>
            <person name="Whitman W."/>
            <person name="Huntemann M."/>
            <person name="Clum A."/>
            <person name="Pillay M."/>
            <person name="Palaniappan K."/>
            <person name="Varghese N."/>
            <person name="Mikhailova N."/>
            <person name="Stamatis D."/>
            <person name="Reddy T."/>
            <person name="Daum C."/>
            <person name="Shapiro N."/>
            <person name="Ivanova N."/>
            <person name="Kyrpides N."/>
            <person name="Woyke T."/>
        </authorList>
    </citation>
    <scope>NUCLEOTIDE SEQUENCE</scope>
    <source>
        <strain evidence="3">P5626</strain>
    </source>
</reference>
<name>A0A4Y7UCS4_9FLAO</name>
<dbReference type="Proteomes" id="UP000295270">
    <property type="component" value="Unassembled WGS sequence"/>
</dbReference>
<proteinExistence type="predicted"/>
<reference evidence="4 6" key="2">
    <citation type="journal article" date="2018" name="Syst. Appl. Microbiol.">
        <title>Flavobacterium circumlabens sp. nov. and Flavobacterium cupreum sp. nov., two psychrotrophic species isolated from Antarctic environmental samples.</title>
        <authorList>
            <person name="Kralova S."/>
            <person name="Busse H.J."/>
            <person name="Svec P."/>
            <person name="Maslanova I."/>
            <person name="Stankova E."/>
            <person name="Bartak M."/>
            <person name="Sedlacek I."/>
        </authorList>
    </citation>
    <scope>NUCLEOTIDE SEQUENCE [LARGE SCALE GENOMIC DNA]</scope>
    <source>
        <strain evidence="4 6">CCM 8828</strain>
    </source>
</reference>
<feature type="region of interest" description="Disordered" evidence="1">
    <location>
        <begin position="287"/>
        <end position="327"/>
    </location>
</feature>
<dbReference type="EMBL" id="QWDN01000005">
    <property type="protein sequence ID" value="TEB43629.1"/>
    <property type="molecule type" value="Genomic_DNA"/>
</dbReference>
<evidence type="ECO:0000313" key="5">
    <source>
        <dbReference type="Proteomes" id="UP000295270"/>
    </source>
</evidence>
<evidence type="ECO:0000313" key="4">
    <source>
        <dbReference type="EMBL" id="TEB43629.1"/>
    </source>
</evidence>
<feature type="compositionally biased region" description="Polar residues" evidence="1">
    <location>
        <begin position="149"/>
        <end position="168"/>
    </location>
</feature>
<sequence>MKKQKIEDIFSSMENFSSVPPPELWGQIEEKLNKPKKKKRAILWWSAAACLLLGLMLPSIFHFNSGSEIKEVHTNGTENNSVVLEENQSESTSNKTVSAEQNTISPKSGTVSSPEELLKQSRSSGEKVQKQEVADADANNNTNSDSSNQELSSGKKNANQAVAENTTVTEKENALKSTSKNQIVSTKKRNTNQGLAAKTFSPEKQNAFNTASKNQTSAADKGNENQIIAEKTFSTKKQNLFNADSQKQILDTDKRKANQILAEKTFNARTQNPFSANSKNQLSNSLFEGKQNSKNSPNSNNSFALNSSATFLNDSQSKTDKSGKESKNELVIAEKSAVENQKSNSKFNDVVLSKQDSVQLAVLQNLEKGITNPENKKETEKAIKAKSNAEKWAVEVFAGVANSENYKNEKTLGHVNDSKQSNTYGVKTKYKINKKWAVGSGFKINELGQSIANVSYVNVSEKNNALASYSDYYIQSSATPQIATNSDYVFVSNSSKEVLKSNNLQTGNLDQSLKYIEMPLEVSYAVFSKNKTSISLNTGGFVGKLISNNVALDGNSIGKNIDANDFVYGSVLSSTVQYRIYKKTNVFVEPAMNYYLNPLSNQSFNQFQWGLNFGLNVSF</sequence>
<feature type="transmembrane region" description="Helical" evidence="2">
    <location>
        <begin position="41"/>
        <end position="61"/>
    </location>
</feature>
<dbReference type="Proteomes" id="UP000298340">
    <property type="component" value="Unassembled WGS sequence"/>
</dbReference>
<dbReference type="AlphaFoldDB" id="A0A4Y7UCS4"/>
<organism evidence="4 6">
    <name type="scientific">Flavobacterium circumlabens</name>
    <dbReference type="NCBI Taxonomy" id="2133765"/>
    <lineage>
        <taxon>Bacteria</taxon>
        <taxon>Pseudomonadati</taxon>
        <taxon>Bacteroidota</taxon>
        <taxon>Flavobacteriia</taxon>
        <taxon>Flavobacteriales</taxon>
        <taxon>Flavobacteriaceae</taxon>
        <taxon>Flavobacterium</taxon>
    </lineage>
</organism>
<keyword evidence="2" id="KW-0472">Membrane</keyword>
<evidence type="ECO:0000313" key="6">
    <source>
        <dbReference type="Proteomes" id="UP000298340"/>
    </source>
</evidence>
<feature type="compositionally biased region" description="Polar residues" evidence="1">
    <location>
        <begin position="175"/>
        <end position="185"/>
    </location>
</feature>
<evidence type="ECO:0000256" key="1">
    <source>
        <dbReference type="SAM" id="MobiDB-lite"/>
    </source>
</evidence>
<feature type="compositionally biased region" description="Basic and acidic residues" evidence="1">
    <location>
        <begin position="317"/>
        <end position="327"/>
    </location>
</feature>
<feature type="compositionally biased region" description="Polar residues" evidence="1">
    <location>
        <begin position="89"/>
        <end position="113"/>
    </location>
</feature>
<comment type="caution">
    <text evidence="4">The sequence shown here is derived from an EMBL/GenBank/DDBJ whole genome shotgun (WGS) entry which is preliminary data.</text>
</comment>
<evidence type="ECO:0008006" key="7">
    <source>
        <dbReference type="Google" id="ProtNLM"/>
    </source>
</evidence>
<dbReference type="OrthoDB" id="1113942at2"/>
<feature type="compositionally biased region" description="Basic and acidic residues" evidence="1">
    <location>
        <begin position="116"/>
        <end position="133"/>
    </location>
</feature>
<feature type="region of interest" description="Disordered" evidence="1">
    <location>
        <begin position="84"/>
        <end position="224"/>
    </location>
</feature>
<feature type="compositionally biased region" description="Low complexity" evidence="1">
    <location>
        <begin position="136"/>
        <end position="148"/>
    </location>
</feature>
<protein>
    <recommendedName>
        <fullName evidence="7">Outer membrane protein beta-barrel domain-containing protein</fullName>
    </recommendedName>
</protein>
<dbReference type="EMBL" id="SLWA01000005">
    <property type="protein sequence ID" value="TCN56621.1"/>
    <property type="molecule type" value="Genomic_DNA"/>
</dbReference>
<accession>A0A4Y7UCS4</accession>
<evidence type="ECO:0000256" key="2">
    <source>
        <dbReference type="SAM" id="Phobius"/>
    </source>
</evidence>